<dbReference type="EMBL" id="KZ821240">
    <property type="protein sequence ID" value="PYH43990.1"/>
    <property type="molecule type" value="Genomic_DNA"/>
</dbReference>
<gene>
    <name evidence="1" type="ORF">BP01DRAFT_92029</name>
</gene>
<keyword evidence="2" id="KW-1185">Reference proteome</keyword>
<evidence type="ECO:0000313" key="2">
    <source>
        <dbReference type="Proteomes" id="UP000248349"/>
    </source>
</evidence>
<dbReference type="RefSeq" id="XP_025429972.1">
    <property type="nucleotide sequence ID" value="XM_025580229.1"/>
</dbReference>
<accession>A0A318ZJP3</accession>
<name>A0A318ZJP3_9EURO</name>
<dbReference type="OrthoDB" id="4460827at2759"/>
<protein>
    <submittedName>
        <fullName evidence="1">Uncharacterized protein</fullName>
    </submittedName>
</protein>
<organism evidence="1 2">
    <name type="scientific">Aspergillus saccharolyticus JOP 1030-1</name>
    <dbReference type="NCBI Taxonomy" id="1450539"/>
    <lineage>
        <taxon>Eukaryota</taxon>
        <taxon>Fungi</taxon>
        <taxon>Dikarya</taxon>
        <taxon>Ascomycota</taxon>
        <taxon>Pezizomycotina</taxon>
        <taxon>Eurotiomycetes</taxon>
        <taxon>Eurotiomycetidae</taxon>
        <taxon>Eurotiales</taxon>
        <taxon>Aspergillaceae</taxon>
        <taxon>Aspergillus</taxon>
        <taxon>Aspergillus subgen. Circumdati</taxon>
    </lineage>
</organism>
<evidence type="ECO:0000313" key="1">
    <source>
        <dbReference type="EMBL" id="PYH43990.1"/>
    </source>
</evidence>
<sequence length="101" mass="11764">MLPRWELYPDKFRSHSLFAKGACTASTQILPPPQTDCPHLPIQIHSMPELVRNSFGPDLVRYIERPKIEAKLLELFGRRIQVKLQNGHYVFDAPREVTRVR</sequence>
<dbReference type="GeneID" id="37081458"/>
<dbReference type="Proteomes" id="UP000248349">
    <property type="component" value="Unassembled WGS sequence"/>
</dbReference>
<reference evidence="1 2" key="1">
    <citation type="submission" date="2016-12" db="EMBL/GenBank/DDBJ databases">
        <title>The genomes of Aspergillus section Nigri reveals drivers in fungal speciation.</title>
        <authorList>
            <consortium name="DOE Joint Genome Institute"/>
            <person name="Vesth T.C."/>
            <person name="Nybo J."/>
            <person name="Theobald S."/>
            <person name="Brandl J."/>
            <person name="Frisvad J.C."/>
            <person name="Nielsen K.F."/>
            <person name="Lyhne E.K."/>
            <person name="Kogle M.E."/>
            <person name="Kuo A."/>
            <person name="Riley R."/>
            <person name="Clum A."/>
            <person name="Nolan M."/>
            <person name="Lipzen A."/>
            <person name="Salamov A."/>
            <person name="Henrissat B."/>
            <person name="Wiebenga A."/>
            <person name="De Vries R.P."/>
            <person name="Grigoriev I.V."/>
            <person name="Mortensen U.H."/>
            <person name="Andersen M.R."/>
            <person name="Baker S.E."/>
        </authorList>
    </citation>
    <scope>NUCLEOTIDE SEQUENCE [LARGE SCALE GENOMIC DNA]</scope>
    <source>
        <strain evidence="1 2">JOP 1030-1</strain>
    </source>
</reference>
<proteinExistence type="predicted"/>
<dbReference type="AlphaFoldDB" id="A0A318ZJP3"/>